<dbReference type="InterPro" id="IPR043596">
    <property type="entry name" value="CFAP53/TCHP"/>
</dbReference>
<evidence type="ECO:0000256" key="1">
    <source>
        <dbReference type="ARBA" id="ARBA00004138"/>
    </source>
</evidence>
<keyword evidence="2" id="KW-0175">Coiled coil</keyword>
<reference evidence="9 10" key="1">
    <citation type="submission" date="2023-10" db="EMBL/GenBank/DDBJ databases">
        <title>Genomes of two closely related lineages of the louse Polyplax serrata with different host specificities.</title>
        <authorList>
            <person name="Martinu J."/>
            <person name="Tarabai H."/>
            <person name="Stefka J."/>
            <person name="Hypsa V."/>
        </authorList>
    </citation>
    <scope>NUCLEOTIDE SEQUENCE [LARGE SCALE GENOMIC DNA]</scope>
    <source>
        <strain evidence="9">HR10_N</strain>
    </source>
</reference>
<evidence type="ECO:0000256" key="4">
    <source>
        <dbReference type="ARBA" id="ARBA00023273"/>
    </source>
</evidence>
<comment type="caution">
    <text evidence="9">The sequence shown here is derived from an EMBL/GenBank/DDBJ whole genome shotgun (WGS) entry which is preliminary data.</text>
</comment>
<evidence type="ECO:0000256" key="7">
    <source>
        <dbReference type="SAM" id="MobiDB-lite"/>
    </source>
</evidence>
<evidence type="ECO:0000259" key="8">
    <source>
        <dbReference type="Pfam" id="PF13868"/>
    </source>
</evidence>
<feature type="domain" description="Trichohyalin-plectin-homology" evidence="8">
    <location>
        <begin position="209"/>
        <end position="520"/>
    </location>
</feature>
<feature type="region of interest" description="Disordered" evidence="7">
    <location>
        <begin position="35"/>
        <end position="73"/>
    </location>
</feature>
<organism evidence="9 10">
    <name type="scientific">Polyplax serrata</name>
    <name type="common">Common mouse louse</name>
    <dbReference type="NCBI Taxonomy" id="468196"/>
    <lineage>
        <taxon>Eukaryota</taxon>
        <taxon>Metazoa</taxon>
        <taxon>Ecdysozoa</taxon>
        <taxon>Arthropoda</taxon>
        <taxon>Hexapoda</taxon>
        <taxon>Insecta</taxon>
        <taxon>Pterygota</taxon>
        <taxon>Neoptera</taxon>
        <taxon>Paraneoptera</taxon>
        <taxon>Psocodea</taxon>
        <taxon>Troctomorpha</taxon>
        <taxon>Phthiraptera</taxon>
        <taxon>Anoplura</taxon>
        <taxon>Polyplacidae</taxon>
        <taxon>Polyplax</taxon>
    </lineage>
</organism>
<comment type="similarity">
    <text evidence="5">Belongs to the CFAP53 family.</text>
</comment>
<comment type="subcellular location">
    <subcellularLocation>
        <location evidence="1">Cell projection</location>
        <location evidence="1">Cilium</location>
    </subcellularLocation>
</comment>
<dbReference type="AlphaFoldDB" id="A0AAN8SAV5"/>
<evidence type="ECO:0000313" key="9">
    <source>
        <dbReference type="EMBL" id="KAK6642511.1"/>
    </source>
</evidence>
<dbReference type="Proteomes" id="UP001372834">
    <property type="component" value="Unassembled WGS sequence"/>
</dbReference>
<dbReference type="EMBL" id="JAWJWE010000002">
    <property type="protein sequence ID" value="KAK6642511.1"/>
    <property type="molecule type" value="Genomic_DNA"/>
</dbReference>
<keyword evidence="3" id="KW-0969">Cilium</keyword>
<evidence type="ECO:0000256" key="3">
    <source>
        <dbReference type="ARBA" id="ARBA00023069"/>
    </source>
</evidence>
<accession>A0AAN8SAV5</accession>
<feature type="region of interest" description="Disordered" evidence="7">
    <location>
        <begin position="373"/>
        <end position="441"/>
    </location>
</feature>
<feature type="compositionally biased region" description="Basic and acidic residues" evidence="7">
    <location>
        <begin position="374"/>
        <end position="406"/>
    </location>
</feature>
<dbReference type="PANTHER" id="PTHR31183:SF1">
    <property type="entry name" value="CILIA- AND FLAGELLA-ASSOCIATED PROTEIN 53"/>
    <property type="match status" value="1"/>
</dbReference>
<evidence type="ECO:0000256" key="2">
    <source>
        <dbReference type="ARBA" id="ARBA00023054"/>
    </source>
</evidence>
<dbReference type="Pfam" id="PF13868">
    <property type="entry name" value="TPH"/>
    <property type="match status" value="1"/>
</dbReference>
<protein>
    <recommendedName>
        <fullName evidence="6">Cilia- and flagella-associated protein 53</fullName>
    </recommendedName>
</protein>
<evidence type="ECO:0000313" key="10">
    <source>
        <dbReference type="Proteomes" id="UP001372834"/>
    </source>
</evidence>
<dbReference type="InterPro" id="IPR043597">
    <property type="entry name" value="TPH_dom"/>
</dbReference>
<evidence type="ECO:0000256" key="5">
    <source>
        <dbReference type="ARBA" id="ARBA00033747"/>
    </source>
</evidence>
<dbReference type="GO" id="GO:0005929">
    <property type="term" value="C:cilium"/>
    <property type="evidence" value="ECO:0007669"/>
    <property type="project" value="UniProtKB-SubCell"/>
</dbReference>
<name>A0AAN8SAV5_POLSC</name>
<keyword evidence="4" id="KW-0966">Cell projection</keyword>
<evidence type="ECO:0000256" key="6">
    <source>
        <dbReference type="ARBA" id="ARBA00033773"/>
    </source>
</evidence>
<proteinExistence type="inferred from homology"/>
<feature type="compositionally biased region" description="Basic and acidic residues" evidence="7">
    <location>
        <begin position="421"/>
        <end position="441"/>
    </location>
</feature>
<dbReference type="PANTHER" id="PTHR31183">
    <property type="entry name" value="TRICHOPLEIN KERATIN FILAMENT-BINDING PROTEIN FAMILY MEMBER"/>
    <property type="match status" value="1"/>
</dbReference>
<sequence length="549" mass="66322">MSLVSFPRRQITYDLTCDSPDLPRVTLTYAGTSNAPLAHSIDPAPPPKKLSPDEGKKTLPKAKQKPVHKEESPEMIRLRKKAENMKKGKEEFLEKGIMTALYGVVEQKVKCACMSTDHLLVQKRTRLRELLLAEEVAYTSEYVAMCQQANANREEQLRRKAFDVQTKYERERKQFVDSKLLERVVDNCDAARPVLTQKYLMEVKKDQLWQIKEKYALAEAKREEEKMYHDLMMKNMMALKQNEEETAKLAWMKQKDARRAFDEQMKWKQEKDEKERQLKELERMQLDEEIRLIREEDEKEKLDQIRRKNEMKAEFKEILAREREIKEERKREEEEIDRTFAKLMKIEEENEKMKGSSEKERLKREMDIFLQSSRELKRQREEEERKLNETLQELNDKKREQKDAERRKIKAAKQELFSEMLRGRDEQIREKREREMREEEQRNAEIKLLTLQLEQQQKIREDFERRCAQQREEYRQQLLQQIQKGEDAKRKQKEDEDEYVRLLRQKEDEEIAKVKKILQHIPIKSTDHPMKVIVRDQQPKYMCPYPCPR</sequence>
<gene>
    <name evidence="9" type="ORF">RUM43_004013</name>
</gene>